<protein>
    <recommendedName>
        <fullName evidence="9">DUF676 domain-containing protein</fullName>
    </recommendedName>
</protein>
<dbReference type="EMBL" id="PXOF01000125">
    <property type="protein sequence ID" value="RGP63724.1"/>
    <property type="molecule type" value="Genomic_DNA"/>
</dbReference>
<feature type="compositionally biased region" description="Polar residues" evidence="8">
    <location>
        <begin position="423"/>
        <end position="446"/>
    </location>
</feature>
<feature type="domain" description="DUF676" evidence="9">
    <location>
        <begin position="174"/>
        <end position="226"/>
    </location>
</feature>
<evidence type="ECO:0000256" key="6">
    <source>
        <dbReference type="ARBA" id="ARBA00023128"/>
    </source>
</evidence>
<evidence type="ECO:0000256" key="7">
    <source>
        <dbReference type="ARBA" id="ARBA00023136"/>
    </source>
</evidence>
<comment type="subcellular location">
    <subcellularLocation>
        <location evidence="2">Endoplasmic reticulum</location>
    </subcellularLocation>
    <subcellularLocation>
        <location evidence="3">Membrane</location>
    </subcellularLocation>
    <subcellularLocation>
        <location evidence="1">Mitochondrion</location>
    </subcellularLocation>
</comment>
<dbReference type="InterPro" id="IPR052374">
    <property type="entry name" value="SERAC1"/>
</dbReference>
<dbReference type="Pfam" id="PF05057">
    <property type="entry name" value="DUF676"/>
    <property type="match status" value="1"/>
</dbReference>
<comment type="caution">
    <text evidence="10">The sequence shown here is derived from an EMBL/GenBank/DDBJ whole genome shotgun (WGS) entry which is preliminary data.</text>
</comment>
<dbReference type="Gene3D" id="1.25.40.10">
    <property type="entry name" value="Tetratricopeptide repeat domain"/>
    <property type="match status" value="3"/>
</dbReference>
<dbReference type="InterPro" id="IPR019734">
    <property type="entry name" value="TPR_rpt"/>
</dbReference>
<evidence type="ECO:0000256" key="1">
    <source>
        <dbReference type="ARBA" id="ARBA00004173"/>
    </source>
</evidence>
<evidence type="ECO:0000256" key="3">
    <source>
        <dbReference type="ARBA" id="ARBA00004370"/>
    </source>
</evidence>
<evidence type="ECO:0000313" key="10">
    <source>
        <dbReference type="EMBL" id="RGP63724.1"/>
    </source>
</evidence>
<dbReference type="InterPro" id="IPR007751">
    <property type="entry name" value="DUF676_lipase-like"/>
</dbReference>
<keyword evidence="6" id="KW-0496">Mitochondrion</keyword>
<evidence type="ECO:0000256" key="8">
    <source>
        <dbReference type="SAM" id="MobiDB-lite"/>
    </source>
</evidence>
<feature type="region of interest" description="Disordered" evidence="8">
    <location>
        <begin position="962"/>
        <end position="990"/>
    </location>
</feature>
<reference evidence="10 11" key="1">
    <citation type="journal article" date="2018" name="PLoS Pathog.">
        <title>Evolution of structural diversity of trichothecenes, a family of toxins produced by plant pathogenic and entomopathogenic fungi.</title>
        <authorList>
            <person name="Proctor R.H."/>
            <person name="McCormick S.P."/>
            <person name="Kim H.S."/>
            <person name="Cardoza R.E."/>
            <person name="Stanley A.M."/>
            <person name="Lindo L."/>
            <person name="Kelly A."/>
            <person name="Brown D.W."/>
            <person name="Lee T."/>
            <person name="Vaughan M.M."/>
            <person name="Alexander N.J."/>
            <person name="Busman M."/>
            <person name="Gutierrez S."/>
        </authorList>
    </citation>
    <scope>NUCLEOTIDE SEQUENCE [LARGE SCALE GENOMIC DNA]</scope>
    <source>
        <strain evidence="10 11">NRRL 3299</strain>
    </source>
</reference>
<comment type="similarity">
    <text evidence="4">Belongs to the putative lipase ROG1 family.</text>
</comment>
<dbReference type="SUPFAM" id="SSF53474">
    <property type="entry name" value="alpha/beta-Hydrolases"/>
    <property type="match status" value="1"/>
</dbReference>
<dbReference type="Proteomes" id="UP000266152">
    <property type="component" value="Unassembled WGS sequence"/>
</dbReference>
<keyword evidence="5" id="KW-0256">Endoplasmic reticulum</keyword>
<evidence type="ECO:0000256" key="2">
    <source>
        <dbReference type="ARBA" id="ARBA00004240"/>
    </source>
</evidence>
<dbReference type="SUPFAM" id="SSF48452">
    <property type="entry name" value="TPR-like"/>
    <property type="match status" value="2"/>
</dbReference>
<name>A0A395RUQ9_FUSSP</name>
<dbReference type="SMART" id="SM00028">
    <property type="entry name" value="TPR"/>
    <property type="match status" value="5"/>
</dbReference>
<dbReference type="GO" id="GO:0005783">
    <property type="term" value="C:endoplasmic reticulum"/>
    <property type="evidence" value="ECO:0007669"/>
    <property type="project" value="UniProtKB-SubCell"/>
</dbReference>
<organism evidence="10 11">
    <name type="scientific">Fusarium sporotrichioides</name>
    <dbReference type="NCBI Taxonomy" id="5514"/>
    <lineage>
        <taxon>Eukaryota</taxon>
        <taxon>Fungi</taxon>
        <taxon>Dikarya</taxon>
        <taxon>Ascomycota</taxon>
        <taxon>Pezizomycotina</taxon>
        <taxon>Sordariomycetes</taxon>
        <taxon>Hypocreomycetidae</taxon>
        <taxon>Hypocreales</taxon>
        <taxon>Nectriaceae</taxon>
        <taxon>Fusarium</taxon>
    </lineage>
</organism>
<evidence type="ECO:0000256" key="4">
    <source>
        <dbReference type="ARBA" id="ARBA00007920"/>
    </source>
</evidence>
<proteinExistence type="inferred from homology"/>
<accession>A0A395RUQ9</accession>
<evidence type="ECO:0000259" key="9">
    <source>
        <dbReference type="Pfam" id="PF05057"/>
    </source>
</evidence>
<dbReference type="GO" id="GO:0005739">
    <property type="term" value="C:mitochondrion"/>
    <property type="evidence" value="ECO:0007669"/>
    <property type="project" value="UniProtKB-SubCell"/>
</dbReference>
<feature type="non-terminal residue" evidence="10">
    <location>
        <position position="1359"/>
    </location>
</feature>
<dbReference type="PANTHER" id="PTHR48182">
    <property type="entry name" value="PROTEIN SERAC1"/>
    <property type="match status" value="1"/>
</dbReference>
<dbReference type="Gene3D" id="3.40.50.1820">
    <property type="entry name" value="alpha/beta hydrolase"/>
    <property type="match status" value="1"/>
</dbReference>
<evidence type="ECO:0000256" key="5">
    <source>
        <dbReference type="ARBA" id="ARBA00022824"/>
    </source>
</evidence>
<gene>
    <name evidence="10" type="ORF">FSPOR_8330</name>
</gene>
<keyword evidence="7" id="KW-0472">Membrane</keyword>
<dbReference type="PANTHER" id="PTHR48182:SF2">
    <property type="entry name" value="PROTEIN SERAC1"/>
    <property type="match status" value="1"/>
</dbReference>
<dbReference type="InterPro" id="IPR011990">
    <property type="entry name" value="TPR-like_helical_dom_sf"/>
</dbReference>
<dbReference type="GO" id="GO:0016020">
    <property type="term" value="C:membrane"/>
    <property type="evidence" value="ECO:0007669"/>
    <property type="project" value="UniProtKB-SubCell"/>
</dbReference>
<feature type="region of interest" description="Disordered" evidence="8">
    <location>
        <begin position="419"/>
        <end position="455"/>
    </location>
</feature>
<evidence type="ECO:0000313" key="11">
    <source>
        <dbReference type="Proteomes" id="UP000266152"/>
    </source>
</evidence>
<keyword evidence="11" id="KW-1185">Reference proteome</keyword>
<sequence>MSGNRIPRNKPVCYRIENLKIEHRTPEQVKNLFHSDDKPYITVRLLAPSDTGFNDTDYTAIVDFHVQGEPRLDYHGYVLDKTFEGFTTLNEPKQPVAADIIAVTGLAGHAIGSWMNARGESFLLDYLPADLDGRARILTYGYESKLQGSRNISSLLDYSGTFMRRLMNLRKQQRLENRPIIFIGHSLGGLIIKQALSDSGPDVVRRLSVRAIIFFGTPHLGLNDNSLETLVQGQPNQHLINDLHPHSSTIASMRNRFEKVSRATKIYAFYETVHTPKVKDVNGQWSRVADEDALWVTKESACLHASDLSEAVQVNADHSQMVKLNRGQSGPYTDLLFFIQASLQSAPEVWTGLDSSDRFGGGYYDMGNHLQHPSPGPAQYPPGPVNDPTLPYLQSRASSIGAESGYHSQFEARGPRAHIPRPWQNQSPSPVTSPLHTTAPTTQTPNYEFDGPNGHMFDSLARQTSYLSLGDRSARTHHGNPAGFPIHTREDYLRAMVQRLAQAQAPVHELQDHVQELVSLLCAMGDHERLGEAEHYMLELLRMHEEVFGRISQEALADMVTLAEIAEKWGKLSQAENWHRKIVNLATASFGERSETTIGYSFGLLKFLWRSEQSSGEVKPLLRDLLKRMLGAQGPYSQSTVECQLLLAEVLGEEDEWSEAKDLLLKAVSTLETVTGCDKKIHCEALLQLVEAYCALEDNEEAERVARRALGKLQYSSLDDKDIQLQSLRARRLLADSLEGQDLNDQSIRVLEQLLDGIDQHDSPDMEKYDLTRPQILLSIGIQHYYQSNLNEAETALKKALQSREYDTLESNDERFEVLYYTAKVLFEKQDFKEAENLVQRSITVANADNAESSHISATVLLAQVQNGLGEARSAISTLKSLLSRPQKDTKVFELFEARHDLAKLYLDQKDFEESRSTLQALLQSERSELPSDDPSILSATALLKTAEEALGISKPNDGLKTKTSDFTYTSPDRDYSKNSRSTTSYTAPLYGLSDSDSDDYIGYASQPVTKTTGLYGKSTVGGSGATCDVEGCNCGLPKSKINKPEPADKPKPASKATKSTCDIDGCNCGLPKSKVDKPEPASKGTKSTCDIEGCNCGLPKSKSGKLEPASKGKPASKVSKSTCDIEGCKCGLPRSTVVKPKSTPNATTQTCDVKGCTCGLPPSSSVTSSQSKTSASTYNSYLPYDSDSSDDTDPATDTSAITFVSLKSAREALKDIKLSIKCLGIKYTSEATDEPGQTFFSGYYNREMLRLSSFTHTPNEVRLLVTLENEKTVKNFQEDMRLVLAPLLLKKRMASIFITRASSSQESVDMIRDSLIICDSRIESTEGPPRDRVFYCQLKLKKLLRATSKVDAMVRHQE</sequence>
<dbReference type="InterPro" id="IPR029058">
    <property type="entry name" value="AB_hydrolase_fold"/>
</dbReference>